<reference evidence="5" key="1">
    <citation type="submission" date="2023-08" db="EMBL/GenBank/DDBJ databases">
        <authorList>
            <person name="Audoor S."/>
            <person name="Bilcke G."/>
        </authorList>
    </citation>
    <scope>NUCLEOTIDE SEQUENCE</scope>
</reference>
<sequence length="308" mass="34571">MVSTRRQRSNSRTRSGGKPPMKTLPSPEEEDNDMEVQAAADDNIDTEESTEKEVAKGQVISEQRDEAENEAASKGMEEEQAAEPKRIVHRIRPRKGGLGLTAKTASGKNELTKLIPGYTAEMTLQTPSLAGFRPSGGIHDLIRQAESTDASTRNFVGKASEKHVDIMQRKVNGSISAYNATHSSFKKGIEKPKDETAGKGWFNMEPTPMSDELKADLSVIRNRSYLDPKRFYKSSDKHHKIVQVGTVIEGAAEYYSSRLTKKQRRSNITEEILADKGTSSWATNKFKKMQQEKTERSKQRRKRGRSRR</sequence>
<evidence type="ECO:0000313" key="5">
    <source>
        <dbReference type="EMBL" id="CAJ1936395.1"/>
    </source>
</evidence>
<proteinExistence type="predicted"/>
<dbReference type="InterPro" id="IPR039883">
    <property type="entry name" value="Fcf2/DNTTIP2"/>
</dbReference>
<evidence type="ECO:0000256" key="2">
    <source>
        <dbReference type="ARBA" id="ARBA00023242"/>
    </source>
</evidence>
<dbReference type="GO" id="GO:0003723">
    <property type="term" value="F:RNA binding"/>
    <property type="evidence" value="ECO:0007669"/>
    <property type="project" value="TreeGrafter"/>
</dbReference>
<dbReference type="GO" id="GO:0005730">
    <property type="term" value="C:nucleolus"/>
    <property type="evidence" value="ECO:0007669"/>
    <property type="project" value="UniProtKB-SubCell"/>
</dbReference>
<evidence type="ECO:0000259" key="4">
    <source>
        <dbReference type="Pfam" id="PF08698"/>
    </source>
</evidence>
<feature type="region of interest" description="Disordered" evidence="3">
    <location>
        <begin position="279"/>
        <end position="308"/>
    </location>
</feature>
<dbReference type="EMBL" id="CAKOGP040000557">
    <property type="protein sequence ID" value="CAJ1936395.1"/>
    <property type="molecule type" value="Genomic_DNA"/>
</dbReference>
<evidence type="ECO:0000256" key="1">
    <source>
        <dbReference type="ARBA" id="ARBA00004604"/>
    </source>
</evidence>
<dbReference type="Proteomes" id="UP001295423">
    <property type="component" value="Unassembled WGS sequence"/>
</dbReference>
<dbReference type="InterPro" id="IPR014810">
    <property type="entry name" value="Fcf2_C"/>
</dbReference>
<comment type="subcellular location">
    <subcellularLocation>
        <location evidence="1">Nucleus</location>
        <location evidence="1">Nucleolus</location>
    </subcellularLocation>
</comment>
<organism evidence="5 6">
    <name type="scientific">Cylindrotheca closterium</name>
    <dbReference type="NCBI Taxonomy" id="2856"/>
    <lineage>
        <taxon>Eukaryota</taxon>
        <taxon>Sar</taxon>
        <taxon>Stramenopiles</taxon>
        <taxon>Ochrophyta</taxon>
        <taxon>Bacillariophyta</taxon>
        <taxon>Bacillariophyceae</taxon>
        <taxon>Bacillariophycidae</taxon>
        <taxon>Bacillariales</taxon>
        <taxon>Bacillariaceae</taxon>
        <taxon>Cylindrotheca</taxon>
    </lineage>
</organism>
<dbReference type="AlphaFoldDB" id="A0AAD2FGD9"/>
<feature type="region of interest" description="Disordered" evidence="3">
    <location>
        <begin position="1"/>
        <end position="87"/>
    </location>
</feature>
<dbReference type="PANTHER" id="PTHR21686">
    <property type="entry name" value="DEOXYNUCLEOTIDYLTRANSFERASE TERMINAL-INTERACTING PROTEIN 2"/>
    <property type="match status" value="1"/>
</dbReference>
<dbReference type="PANTHER" id="PTHR21686:SF12">
    <property type="entry name" value="DEOXYNUCLEOTIDYLTRANSFERASE TERMINAL-INTERACTING PROTEIN 2"/>
    <property type="match status" value="1"/>
</dbReference>
<feature type="compositionally biased region" description="Basic residues" evidence="3">
    <location>
        <begin position="298"/>
        <end position="308"/>
    </location>
</feature>
<comment type="caution">
    <text evidence="5">The sequence shown here is derived from an EMBL/GenBank/DDBJ whole genome shotgun (WGS) entry which is preliminary data.</text>
</comment>
<keyword evidence="6" id="KW-1185">Reference proteome</keyword>
<accession>A0AAD2FGD9</accession>
<protein>
    <recommendedName>
        <fullName evidence="4">Fcf2 pre-rRNA processing C-terminal domain-containing protein</fullName>
    </recommendedName>
</protein>
<dbReference type="GO" id="GO:0006396">
    <property type="term" value="P:RNA processing"/>
    <property type="evidence" value="ECO:0007669"/>
    <property type="project" value="TreeGrafter"/>
</dbReference>
<keyword evidence="2" id="KW-0539">Nucleus</keyword>
<evidence type="ECO:0000256" key="3">
    <source>
        <dbReference type="SAM" id="MobiDB-lite"/>
    </source>
</evidence>
<evidence type="ECO:0000313" key="6">
    <source>
        <dbReference type="Proteomes" id="UP001295423"/>
    </source>
</evidence>
<gene>
    <name evidence="5" type="ORF">CYCCA115_LOCUS5170</name>
</gene>
<name>A0AAD2FGD9_9STRA</name>
<feature type="domain" description="Fcf2 pre-rRNA processing C-terminal" evidence="4">
    <location>
        <begin position="194"/>
        <end position="285"/>
    </location>
</feature>
<dbReference type="Pfam" id="PF08698">
    <property type="entry name" value="Fcf2"/>
    <property type="match status" value="1"/>
</dbReference>
<feature type="compositionally biased region" description="Basic residues" evidence="3">
    <location>
        <begin position="1"/>
        <end position="11"/>
    </location>
</feature>